<gene>
    <name evidence="3" type="ORF">M4486_17930</name>
</gene>
<evidence type="ECO:0000313" key="3">
    <source>
        <dbReference type="EMBL" id="UQN29491.1"/>
    </source>
</evidence>
<evidence type="ECO:0000256" key="1">
    <source>
        <dbReference type="SAM" id="Coils"/>
    </source>
</evidence>
<dbReference type="Proteomes" id="UP001055868">
    <property type="component" value="Chromosome"/>
</dbReference>
<dbReference type="EMBL" id="CP097218">
    <property type="protein sequence ID" value="UQN29491.1"/>
    <property type="molecule type" value="Genomic_DNA"/>
</dbReference>
<organism evidence="3 4">
    <name type="scientific">Brachybacterium kimchii</name>
    <dbReference type="NCBI Taxonomy" id="2942909"/>
    <lineage>
        <taxon>Bacteria</taxon>
        <taxon>Bacillati</taxon>
        <taxon>Actinomycetota</taxon>
        <taxon>Actinomycetes</taxon>
        <taxon>Micrococcales</taxon>
        <taxon>Dermabacteraceae</taxon>
        <taxon>Brachybacterium</taxon>
    </lineage>
</organism>
<keyword evidence="2" id="KW-1133">Transmembrane helix</keyword>
<keyword evidence="2" id="KW-0812">Transmembrane</keyword>
<name>A0ABY4N5W6_9MICO</name>
<keyword evidence="1" id="KW-0175">Coiled coil</keyword>
<evidence type="ECO:0000256" key="2">
    <source>
        <dbReference type="SAM" id="Phobius"/>
    </source>
</evidence>
<reference evidence="3" key="1">
    <citation type="submission" date="2022-05" db="EMBL/GenBank/DDBJ databases">
        <title>Genomic analysis of Brachybacterium sp. CBA3104.</title>
        <authorList>
            <person name="Roh S.W."/>
            <person name="Kim Y.B."/>
            <person name="Kim Y."/>
        </authorList>
    </citation>
    <scope>NUCLEOTIDE SEQUENCE</scope>
    <source>
        <strain evidence="3">CBA3104</strain>
    </source>
</reference>
<feature type="coiled-coil region" evidence="1">
    <location>
        <begin position="36"/>
        <end position="73"/>
    </location>
</feature>
<proteinExistence type="predicted"/>
<keyword evidence="4" id="KW-1185">Reference proteome</keyword>
<sequence length="98" mass="11339">MDWDSLGPLGVFLSTLAGGVVWVMNRIDKGKRARRDDALKAADERLEEKKKDVQERDAKIALLEEELRLANGERHSYYWQLKDNGIKPVPGWREARYV</sequence>
<accession>A0ABY4N5W6</accession>
<dbReference type="RefSeq" id="WP_249478688.1">
    <property type="nucleotide sequence ID" value="NZ_CP097218.1"/>
</dbReference>
<keyword evidence="2" id="KW-0472">Membrane</keyword>
<protein>
    <submittedName>
        <fullName evidence="3">Uncharacterized protein</fullName>
    </submittedName>
</protein>
<evidence type="ECO:0000313" key="4">
    <source>
        <dbReference type="Proteomes" id="UP001055868"/>
    </source>
</evidence>
<feature type="transmembrane region" description="Helical" evidence="2">
    <location>
        <begin position="6"/>
        <end position="25"/>
    </location>
</feature>